<dbReference type="InterPro" id="IPR002925">
    <property type="entry name" value="Dienelactn_hydro"/>
</dbReference>
<dbReference type="AlphaFoldDB" id="A0A6J7FU46"/>
<dbReference type="Gene3D" id="3.40.50.1820">
    <property type="entry name" value="alpha/beta hydrolase"/>
    <property type="match status" value="1"/>
</dbReference>
<name>A0A6J7FU46_9ZZZZ</name>
<dbReference type="PANTHER" id="PTHR46623">
    <property type="entry name" value="CARBOXYMETHYLENEBUTENOLIDASE-RELATED"/>
    <property type="match status" value="1"/>
</dbReference>
<dbReference type="GO" id="GO:0016787">
    <property type="term" value="F:hydrolase activity"/>
    <property type="evidence" value="ECO:0007669"/>
    <property type="project" value="InterPro"/>
</dbReference>
<protein>
    <submittedName>
        <fullName evidence="3">Unannotated protein</fullName>
    </submittedName>
</protein>
<feature type="region of interest" description="Disordered" evidence="1">
    <location>
        <begin position="1"/>
        <end position="22"/>
    </location>
</feature>
<dbReference type="Pfam" id="PF01738">
    <property type="entry name" value="DLH"/>
    <property type="match status" value="1"/>
</dbReference>
<sequence length="253" mass="27119">MCHDDTSRPPAPPRSEPVTDHRGLTLTSADSTQFSAFYATPASPKVGVVILPDVRGLHPFYGALAERFAEAGLAAVAIDYFARSAGISESGWRPEDFDWQTHMKDASPTQVNAETQGAMNFLRTQHGDKLPIITVGFCFGGGQAWRQSSSDLDLAAVVGFYGRPDTVGRAAKHSKKPTIMFIAGADFTPVADQLALADEMRLGGAPVDAVVYDGAPHSFFDRAFDEWGDVCADVWTRILTLTDGLAVESAGNP</sequence>
<dbReference type="InterPro" id="IPR029058">
    <property type="entry name" value="AB_hydrolase_fold"/>
</dbReference>
<feature type="domain" description="Dienelactone hydrolase" evidence="2">
    <location>
        <begin position="34"/>
        <end position="225"/>
    </location>
</feature>
<evidence type="ECO:0000256" key="1">
    <source>
        <dbReference type="SAM" id="MobiDB-lite"/>
    </source>
</evidence>
<evidence type="ECO:0000313" key="3">
    <source>
        <dbReference type="EMBL" id="CAB4897508.1"/>
    </source>
</evidence>
<gene>
    <name evidence="3" type="ORF">UFOPK3495_00772</name>
</gene>
<organism evidence="3">
    <name type="scientific">freshwater metagenome</name>
    <dbReference type="NCBI Taxonomy" id="449393"/>
    <lineage>
        <taxon>unclassified sequences</taxon>
        <taxon>metagenomes</taxon>
        <taxon>ecological metagenomes</taxon>
    </lineage>
</organism>
<dbReference type="SUPFAM" id="SSF53474">
    <property type="entry name" value="alpha/beta-Hydrolases"/>
    <property type="match status" value="1"/>
</dbReference>
<proteinExistence type="predicted"/>
<dbReference type="EMBL" id="CAFBMC010000033">
    <property type="protein sequence ID" value="CAB4897508.1"/>
    <property type="molecule type" value="Genomic_DNA"/>
</dbReference>
<accession>A0A6J7FU46</accession>
<dbReference type="PANTHER" id="PTHR46623:SF6">
    <property type="entry name" value="ALPHA_BETA-HYDROLASES SUPERFAMILY PROTEIN"/>
    <property type="match status" value="1"/>
</dbReference>
<evidence type="ECO:0000259" key="2">
    <source>
        <dbReference type="Pfam" id="PF01738"/>
    </source>
</evidence>
<reference evidence="3" key="1">
    <citation type="submission" date="2020-05" db="EMBL/GenBank/DDBJ databases">
        <authorList>
            <person name="Chiriac C."/>
            <person name="Salcher M."/>
            <person name="Ghai R."/>
            <person name="Kavagutti S V."/>
        </authorList>
    </citation>
    <scope>NUCLEOTIDE SEQUENCE</scope>
</reference>
<dbReference type="InterPro" id="IPR051049">
    <property type="entry name" value="Dienelactone_hydrolase-like"/>
</dbReference>